<reference evidence="1" key="2">
    <citation type="submission" date="2023-05" db="EMBL/GenBank/DDBJ databases">
        <authorList>
            <person name="Fouks B."/>
        </authorList>
    </citation>
    <scope>NUCLEOTIDE SEQUENCE</scope>
    <source>
        <strain evidence="1">Stay&amp;Tobe</strain>
        <tissue evidence="1">Testes</tissue>
    </source>
</reference>
<comment type="caution">
    <text evidence="1">The sequence shown here is derived from an EMBL/GenBank/DDBJ whole genome shotgun (WGS) entry which is preliminary data.</text>
</comment>
<accession>A0AAD8A2H4</accession>
<evidence type="ECO:0000313" key="1">
    <source>
        <dbReference type="EMBL" id="KAJ9591319.1"/>
    </source>
</evidence>
<proteinExistence type="predicted"/>
<organism evidence="1 2">
    <name type="scientific">Diploptera punctata</name>
    <name type="common">Pacific beetle cockroach</name>
    <dbReference type="NCBI Taxonomy" id="6984"/>
    <lineage>
        <taxon>Eukaryota</taxon>
        <taxon>Metazoa</taxon>
        <taxon>Ecdysozoa</taxon>
        <taxon>Arthropoda</taxon>
        <taxon>Hexapoda</taxon>
        <taxon>Insecta</taxon>
        <taxon>Pterygota</taxon>
        <taxon>Neoptera</taxon>
        <taxon>Polyneoptera</taxon>
        <taxon>Dictyoptera</taxon>
        <taxon>Blattodea</taxon>
        <taxon>Blaberoidea</taxon>
        <taxon>Blaberidae</taxon>
        <taxon>Diplopterinae</taxon>
        <taxon>Diploptera</taxon>
    </lineage>
</organism>
<dbReference type="Proteomes" id="UP001233999">
    <property type="component" value="Unassembled WGS sequence"/>
</dbReference>
<keyword evidence="2" id="KW-1185">Reference proteome</keyword>
<sequence length="84" mass="9845">GINEKRELIHPLKNFHSSYREKRRLNSVTRNLSSTQATICTISSDHQQTKTKRKNNVASRIFYKKIMKYSILNGILRRIVAITE</sequence>
<feature type="non-terminal residue" evidence="1">
    <location>
        <position position="1"/>
    </location>
</feature>
<reference evidence="1" key="1">
    <citation type="journal article" date="2023" name="IScience">
        <title>Live-bearing cockroach genome reveals convergent evolutionary mechanisms linked to viviparity in insects and beyond.</title>
        <authorList>
            <person name="Fouks B."/>
            <person name="Harrison M.C."/>
            <person name="Mikhailova A.A."/>
            <person name="Marchal E."/>
            <person name="English S."/>
            <person name="Carruthers M."/>
            <person name="Jennings E.C."/>
            <person name="Chiamaka E.L."/>
            <person name="Frigard R.A."/>
            <person name="Pippel M."/>
            <person name="Attardo G.M."/>
            <person name="Benoit J.B."/>
            <person name="Bornberg-Bauer E."/>
            <person name="Tobe S.S."/>
        </authorList>
    </citation>
    <scope>NUCLEOTIDE SEQUENCE</scope>
    <source>
        <strain evidence="1">Stay&amp;Tobe</strain>
    </source>
</reference>
<gene>
    <name evidence="1" type="ORF">L9F63_002132</name>
</gene>
<name>A0AAD8A2H4_DIPPU</name>
<evidence type="ECO:0000313" key="2">
    <source>
        <dbReference type="Proteomes" id="UP001233999"/>
    </source>
</evidence>
<dbReference type="AlphaFoldDB" id="A0AAD8A2H4"/>
<dbReference type="EMBL" id="JASPKZ010003874">
    <property type="protein sequence ID" value="KAJ9591319.1"/>
    <property type="molecule type" value="Genomic_DNA"/>
</dbReference>
<protein>
    <submittedName>
        <fullName evidence="1">Uncharacterized protein</fullName>
    </submittedName>
</protein>